<accession>A0A4Y3UJY4</accession>
<organism evidence="1 2">
    <name type="scientific">Microbacterium lacticum</name>
    <dbReference type="NCBI Taxonomy" id="33885"/>
    <lineage>
        <taxon>Bacteria</taxon>
        <taxon>Bacillati</taxon>
        <taxon>Actinomycetota</taxon>
        <taxon>Actinomycetes</taxon>
        <taxon>Micrococcales</taxon>
        <taxon>Microbacteriaceae</taxon>
        <taxon>Microbacterium</taxon>
    </lineage>
</organism>
<sequence length="439" mass="47345">MSSVTYEYEAQVRSGATWLDLPVTAIKPSAHLDRVPFTSAVIELGPVNNATWALLDARAVDPHLRGQVRWKIRQQDVDGTLLGRLPHVTDNSDEWASMFVRNATRTLNSITLNLGGGETMVDDRLVLEDTGRLASGYEISRVLAAARNAGEYVDALLTLTFGPTTTTAADALASAARDVPLYSTLTRVGMDAQFPAPQGASFAQLIDTELSSAGCRLLDAWGVGWFICDRDHPPVFPGAPTTHRWASHEDVPDGVDPIITDYQETITRDGDWADTIVVTGESGSLSETRTWRHSAEGGNRSRGRVIPANSLEPSGNIAASIAARAYRRGHDITITARIALDVAPGTLVEMHLKSGVTTAEIVSVDWDTAAGEMTVHARSAATMPVDRDTRDTSTRISGDRALEQARALADQVLIAADSATVSRIRETNQQLHLAFRGTV</sequence>
<evidence type="ECO:0000313" key="1">
    <source>
        <dbReference type="EMBL" id="TQN00434.1"/>
    </source>
</evidence>
<dbReference type="EMBL" id="VFPS01000001">
    <property type="protein sequence ID" value="TQN00434.1"/>
    <property type="molecule type" value="Genomic_DNA"/>
</dbReference>
<name>A0A4Y3UJY4_9MICO</name>
<dbReference type="Proteomes" id="UP000319804">
    <property type="component" value="Unassembled WGS sequence"/>
</dbReference>
<dbReference type="AlphaFoldDB" id="A0A4Y3UJY4"/>
<dbReference type="RefSeq" id="WP_141379652.1">
    <property type="nucleotide sequence ID" value="NZ_BJNA01000008.1"/>
</dbReference>
<proteinExistence type="predicted"/>
<dbReference type="OrthoDB" id="5165480at2"/>
<comment type="caution">
    <text evidence="1">The sequence shown here is derived from an EMBL/GenBank/DDBJ whole genome shotgun (WGS) entry which is preliminary data.</text>
</comment>
<evidence type="ECO:0000313" key="2">
    <source>
        <dbReference type="Proteomes" id="UP000319804"/>
    </source>
</evidence>
<keyword evidence="2" id="KW-1185">Reference proteome</keyword>
<protein>
    <submittedName>
        <fullName evidence="1">Uncharacterized protein</fullName>
    </submittedName>
</protein>
<gene>
    <name evidence="1" type="ORF">FHX68_0528</name>
</gene>
<reference evidence="1 2" key="1">
    <citation type="submission" date="2019-06" db="EMBL/GenBank/DDBJ databases">
        <title>Sequencing the genomes of 1000 actinobacteria strains.</title>
        <authorList>
            <person name="Klenk H.-P."/>
        </authorList>
    </citation>
    <scope>NUCLEOTIDE SEQUENCE [LARGE SCALE GENOMIC DNA]</scope>
    <source>
        <strain evidence="1 2">DSM 20427</strain>
    </source>
</reference>